<comment type="similarity">
    <text evidence="1">Belongs to the rtf2 family.</text>
</comment>
<feature type="region of interest" description="Disordered" evidence="2">
    <location>
        <begin position="155"/>
        <end position="185"/>
    </location>
</feature>
<dbReference type="AlphaFoldDB" id="A0A5C3FFK7"/>
<dbReference type="CDD" id="cd16653">
    <property type="entry name" value="RING-like_Rtf2"/>
    <property type="match status" value="1"/>
</dbReference>
<gene>
    <name evidence="3" type="ORF">PSFLO_07612</name>
</gene>
<dbReference type="PANTHER" id="PTHR12775:SF0">
    <property type="entry name" value="REPLICATION TERMINATION FACTOR 2"/>
    <property type="match status" value="1"/>
</dbReference>
<organism evidence="3 4">
    <name type="scientific">Pseudozyma flocculosa</name>
    <dbReference type="NCBI Taxonomy" id="84751"/>
    <lineage>
        <taxon>Eukaryota</taxon>
        <taxon>Fungi</taxon>
        <taxon>Dikarya</taxon>
        <taxon>Basidiomycota</taxon>
        <taxon>Ustilaginomycotina</taxon>
        <taxon>Ustilaginomycetes</taxon>
        <taxon>Ustilaginales</taxon>
        <taxon>Ustilaginaceae</taxon>
        <taxon>Pseudozyma</taxon>
    </lineage>
</organism>
<dbReference type="GO" id="GO:0006274">
    <property type="term" value="P:DNA replication termination"/>
    <property type="evidence" value="ECO:0007669"/>
    <property type="project" value="TreeGrafter"/>
</dbReference>
<protein>
    <submittedName>
        <fullName evidence="3">Related to Protein C20orf43</fullName>
    </submittedName>
</protein>
<dbReference type="EMBL" id="OOIP01000038">
    <property type="protein sequence ID" value="SPO42129.1"/>
    <property type="molecule type" value="Genomic_DNA"/>
</dbReference>
<sequence>MTGNDGGSIARRDELVRTKAVLEKADPETIRQALWSLCTLSRQPLRAPIVSDALGRLYNKDAVVHYLLHRGDRPKGGIDDIAAGHIRGLKDVRELKLTKNPNFRPPSPTSTSSESNAAPFICPLTSKDMNGKYRFVYLQPCGCVMSESGLRAIASEVKSTRPSSSSSATTTTTTATTNGSDDTLRQCPLCGTDFRASNLAKGKEPEAGGQVVVINPSNGEEDAMRKAMEAARAKEAARKAATKAAGSANGGGHAADGGEDAATREEKKRKKAEKKAAREAKIAALTAELAHDGSGGGGDGKAASLRRSADGLGDAERDGDNDLDDALTPSAKRAKLEESTRPTMSATAPGVSAAMRVAELTRQQNAAVKSRAQPVSAAIASLYGPGKDAGGKPTKESWMNRSTCSG</sequence>
<feature type="compositionally biased region" description="Low complexity" evidence="2">
    <location>
        <begin position="163"/>
        <end position="177"/>
    </location>
</feature>
<dbReference type="InterPro" id="IPR006735">
    <property type="entry name" value="Rtf2"/>
</dbReference>
<feature type="region of interest" description="Disordered" evidence="2">
    <location>
        <begin position="201"/>
        <end position="350"/>
    </location>
</feature>
<dbReference type="Proteomes" id="UP000323386">
    <property type="component" value="Unassembled WGS sequence"/>
</dbReference>
<evidence type="ECO:0000313" key="4">
    <source>
        <dbReference type="Proteomes" id="UP000323386"/>
    </source>
</evidence>
<reference evidence="3 4" key="1">
    <citation type="submission" date="2018-03" db="EMBL/GenBank/DDBJ databases">
        <authorList>
            <person name="Guldener U."/>
        </authorList>
    </citation>
    <scope>NUCLEOTIDE SEQUENCE [LARGE SCALE GENOMIC DNA]</scope>
    <source>
        <strain evidence="3 4">DAOM196992</strain>
    </source>
</reference>
<dbReference type="InterPro" id="IPR027799">
    <property type="entry name" value="Rtf2_RING-finger"/>
</dbReference>
<feature type="compositionally biased region" description="Low complexity" evidence="2">
    <location>
        <begin position="109"/>
        <end position="118"/>
    </location>
</feature>
<name>A0A5C3FFK7_9BASI</name>
<keyword evidence="4" id="KW-1185">Reference proteome</keyword>
<feature type="compositionally biased region" description="Basic and acidic residues" evidence="2">
    <location>
        <begin position="222"/>
        <end position="238"/>
    </location>
</feature>
<feature type="region of interest" description="Disordered" evidence="2">
    <location>
        <begin position="382"/>
        <end position="406"/>
    </location>
</feature>
<dbReference type="OrthoDB" id="247013at2759"/>
<feature type="compositionally biased region" description="Polar residues" evidence="2">
    <location>
        <begin position="397"/>
        <end position="406"/>
    </location>
</feature>
<accession>A0A5C3FFK7</accession>
<evidence type="ECO:0000256" key="1">
    <source>
        <dbReference type="ARBA" id="ARBA00009885"/>
    </source>
</evidence>
<dbReference type="GO" id="GO:0005634">
    <property type="term" value="C:nucleus"/>
    <property type="evidence" value="ECO:0007669"/>
    <property type="project" value="TreeGrafter"/>
</dbReference>
<evidence type="ECO:0000256" key="2">
    <source>
        <dbReference type="SAM" id="MobiDB-lite"/>
    </source>
</evidence>
<proteinExistence type="inferred from homology"/>
<feature type="region of interest" description="Disordered" evidence="2">
    <location>
        <begin position="98"/>
        <end position="118"/>
    </location>
</feature>
<evidence type="ECO:0000313" key="3">
    <source>
        <dbReference type="EMBL" id="SPO42129.1"/>
    </source>
</evidence>
<dbReference type="Pfam" id="PF04641">
    <property type="entry name" value="Rtf2"/>
    <property type="match status" value="1"/>
</dbReference>
<dbReference type="PANTHER" id="PTHR12775">
    <property type="entry name" value="PROTEIN C20ORF43 HOMOLOG"/>
    <property type="match status" value="1"/>
</dbReference>